<evidence type="ECO:0000256" key="8">
    <source>
        <dbReference type="ARBA" id="ARBA00023211"/>
    </source>
</evidence>
<dbReference type="InterPro" id="IPR050587">
    <property type="entry name" value="GNT1/Glycosyltrans_8"/>
</dbReference>
<evidence type="ECO:0000256" key="10">
    <source>
        <dbReference type="ARBA" id="ARBA00038934"/>
    </source>
</evidence>
<protein>
    <recommendedName>
        <fullName evidence="10">glycogenin glucosyltransferase</fullName>
        <ecNumber evidence="10">2.4.1.186</ecNumber>
    </recommendedName>
</protein>
<evidence type="ECO:0000256" key="4">
    <source>
        <dbReference type="ARBA" id="ARBA00022679"/>
    </source>
</evidence>
<evidence type="ECO:0000256" key="3">
    <source>
        <dbReference type="ARBA" id="ARBA00022490"/>
    </source>
</evidence>
<dbReference type="Pfam" id="PF01501">
    <property type="entry name" value="Glyco_transf_8"/>
    <property type="match status" value="1"/>
</dbReference>
<comment type="subcellular location">
    <subcellularLocation>
        <location evidence="2">Cytoplasm</location>
    </subcellularLocation>
</comment>
<dbReference type="InterPro" id="IPR002495">
    <property type="entry name" value="Glyco_trans_8"/>
</dbReference>
<evidence type="ECO:0000313" key="16">
    <source>
        <dbReference type="WBParaSite" id="HCON_00165710-00001"/>
    </source>
</evidence>
<evidence type="ECO:0000256" key="1">
    <source>
        <dbReference type="ARBA" id="ARBA00001936"/>
    </source>
</evidence>
<dbReference type="OrthoDB" id="2014201at2759"/>
<dbReference type="GO" id="GO:0005978">
    <property type="term" value="P:glycogen biosynthetic process"/>
    <property type="evidence" value="ECO:0007669"/>
    <property type="project" value="UniProtKB-KW"/>
</dbReference>
<keyword evidence="15" id="KW-1185">Reference proteome</keyword>
<comment type="cofactor">
    <cofactor evidence="1">
        <name>Mn(2+)</name>
        <dbReference type="ChEBI" id="CHEBI:29035"/>
    </cofactor>
</comment>
<sequence length="438" mass="48270">MSEAWVTLATHDGYAQGALVLAHSLKAAGTTKKLHCMLTETVSPGLRSELAAQFDDVTYVNVLDSNDQENLALINRPDLGVTFTKLHCWRLTQYTKAVFLDADTMVLQNADELFERPEFSAAADIGWPDCFNSGVFVYVPSLETYRRLLAFAISHGSFDGGDQGLLNEFFAGWRDLPSIHRLPFIYNMTAGSFYTYAAAFKRFGASTKIVHFIGADKPWHGSSGAQGAHLEMWRQIHQQNVAAHTTSSCQAASRSSSHPSSSHPTTATLHSSTSPSTHSHHHQSEPIHTSSSSSSFSHVHNVEKLDYEHQPHHDHDAHGMTSHHVPEQPEHQQCFQHVTQNLGSDLVSDRAMCIDVDSHVYVEQSLSDDEETTSHLTDAEVTAIISEGCSFPSAGAHPKTPSPTDEERLRAWEAGQPDFMGRDAFANIQAALDRALQE</sequence>
<evidence type="ECO:0000256" key="11">
    <source>
        <dbReference type="ARBA" id="ARBA00050886"/>
    </source>
</evidence>
<dbReference type="EC" id="2.4.1.186" evidence="10"/>
<organism evidence="15 16">
    <name type="scientific">Haemonchus contortus</name>
    <name type="common">Barber pole worm</name>
    <dbReference type="NCBI Taxonomy" id="6289"/>
    <lineage>
        <taxon>Eukaryota</taxon>
        <taxon>Metazoa</taxon>
        <taxon>Ecdysozoa</taxon>
        <taxon>Nematoda</taxon>
        <taxon>Chromadorea</taxon>
        <taxon>Rhabditida</taxon>
        <taxon>Rhabditina</taxon>
        <taxon>Rhabditomorpha</taxon>
        <taxon>Strongyloidea</taxon>
        <taxon>Trichostrongylidae</taxon>
        <taxon>Haemonchus</taxon>
    </lineage>
</organism>
<dbReference type="AlphaFoldDB" id="A0A7I4YZ02"/>
<comment type="function">
    <text evidence="13">Self-glucosylating initiator of glycogen synthesis. It catalyzes the formation of a short alpha (1,4)-glucosyl chain covalently attached via a glucose 1-O-tyrosyl linkage to internal tyrosine residues and these chains act as primers for the elongation reaction catalyzed by glycogen synthase.</text>
</comment>
<dbReference type="WBParaSite" id="HCON_00165710-00001">
    <property type="protein sequence ID" value="HCON_00165710-00001"/>
    <property type="gene ID" value="HCON_00165710"/>
</dbReference>
<evidence type="ECO:0000256" key="7">
    <source>
        <dbReference type="ARBA" id="ARBA00023180"/>
    </source>
</evidence>
<dbReference type="PANTHER" id="PTHR11183">
    <property type="entry name" value="GLYCOGENIN SUBFAMILY MEMBER"/>
    <property type="match status" value="1"/>
</dbReference>
<dbReference type="Gene3D" id="3.90.550.10">
    <property type="entry name" value="Spore Coat Polysaccharide Biosynthesis Protein SpsA, Chain A"/>
    <property type="match status" value="1"/>
</dbReference>
<dbReference type="InterPro" id="IPR029044">
    <property type="entry name" value="Nucleotide-diphossugar_trans"/>
</dbReference>
<evidence type="ECO:0000256" key="6">
    <source>
        <dbReference type="ARBA" id="ARBA00023056"/>
    </source>
</evidence>
<dbReference type="OMA" id="AFVHIQE"/>
<comment type="catalytic activity">
    <reaction evidence="11">
        <text>[1,4-alpha-D-glucosyl](n)-L-tyrosyl-[glycogenin] + UDP-alpha-D-glucose = [1,4-alpha-D-glucosyl](n+1)-L-tyrosyl-[glycogenin] + UDP + H(+)</text>
        <dbReference type="Rhea" id="RHEA:56560"/>
        <dbReference type="Rhea" id="RHEA-COMP:14606"/>
        <dbReference type="Rhea" id="RHEA-COMP:14607"/>
        <dbReference type="ChEBI" id="CHEBI:15378"/>
        <dbReference type="ChEBI" id="CHEBI:58223"/>
        <dbReference type="ChEBI" id="CHEBI:58885"/>
        <dbReference type="ChEBI" id="CHEBI:140574"/>
        <dbReference type="EC" id="2.4.1.186"/>
    </reaction>
</comment>
<evidence type="ECO:0000256" key="5">
    <source>
        <dbReference type="ARBA" id="ARBA00022723"/>
    </source>
</evidence>
<evidence type="ECO:0000256" key="13">
    <source>
        <dbReference type="ARBA" id="ARBA00057883"/>
    </source>
</evidence>
<dbReference type="GO" id="GO:0046872">
    <property type="term" value="F:metal ion binding"/>
    <property type="evidence" value="ECO:0007669"/>
    <property type="project" value="UniProtKB-KW"/>
</dbReference>
<accession>A0A7I4YZ02</accession>
<feature type="compositionally biased region" description="Low complexity" evidence="14">
    <location>
        <begin position="245"/>
        <end position="277"/>
    </location>
</feature>
<keyword evidence="3" id="KW-0963">Cytoplasm</keyword>
<dbReference type="Proteomes" id="UP000025227">
    <property type="component" value="Unplaced"/>
</dbReference>
<feature type="region of interest" description="Disordered" evidence="14">
    <location>
        <begin position="311"/>
        <end position="330"/>
    </location>
</feature>
<evidence type="ECO:0000256" key="9">
    <source>
        <dbReference type="ARBA" id="ARBA00038162"/>
    </source>
</evidence>
<dbReference type="FunFam" id="3.90.550.10:FF:000092">
    <property type="entry name" value="Glycogenin 2"/>
    <property type="match status" value="1"/>
</dbReference>
<dbReference type="CDD" id="cd02537">
    <property type="entry name" value="GT8_Glycogenin"/>
    <property type="match status" value="1"/>
</dbReference>
<dbReference type="GO" id="GO:0008466">
    <property type="term" value="F:glycogenin glucosyltransferase activity"/>
    <property type="evidence" value="ECO:0007669"/>
    <property type="project" value="UniProtKB-EC"/>
</dbReference>
<evidence type="ECO:0000256" key="12">
    <source>
        <dbReference type="ARBA" id="ARBA00052293"/>
    </source>
</evidence>
<feature type="region of interest" description="Disordered" evidence="14">
    <location>
        <begin position="241"/>
        <end position="298"/>
    </location>
</feature>
<reference evidence="16" key="1">
    <citation type="submission" date="2020-12" db="UniProtKB">
        <authorList>
            <consortium name="WormBaseParasite"/>
        </authorList>
    </citation>
    <scope>IDENTIFICATION</scope>
    <source>
        <strain evidence="16">MHco3</strain>
    </source>
</reference>
<keyword evidence="5" id="KW-0479">Metal-binding</keyword>
<name>A0A7I4YZ02_HAECO</name>
<dbReference type="GO" id="GO:0005737">
    <property type="term" value="C:cytoplasm"/>
    <property type="evidence" value="ECO:0007669"/>
    <property type="project" value="UniProtKB-SubCell"/>
</dbReference>
<dbReference type="SUPFAM" id="SSF53448">
    <property type="entry name" value="Nucleotide-diphospho-sugar transferases"/>
    <property type="match status" value="1"/>
</dbReference>
<comment type="catalytic activity">
    <reaction evidence="12">
        <text>L-tyrosyl-[glycogenin] + UDP-alpha-D-glucose = alpha-D-glucosyl-L-tyrosyl-[glycogenin] + UDP + H(+)</text>
        <dbReference type="Rhea" id="RHEA:23360"/>
        <dbReference type="Rhea" id="RHEA-COMP:14604"/>
        <dbReference type="Rhea" id="RHEA-COMP:14605"/>
        <dbReference type="ChEBI" id="CHEBI:15378"/>
        <dbReference type="ChEBI" id="CHEBI:46858"/>
        <dbReference type="ChEBI" id="CHEBI:58223"/>
        <dbReference type="ChEBI" id="CHEBI:58885"/>
        <dbReference type="ChEBI" id="CHEBI:140573"/>
        <dbReference type="EC" id="2.4.1.186"/>
    </reaction>
</comment>
<keyword evidence="6" id="KW-0320">Glycogen biosynthesis</keyword>
<keyword evidence="4" id="KW-0808">Transferase</keyword>
<evidence type="ECO:0000256" key="14">
    <source>
        <dbReference type="SAM" id="MobiDB-lite"/>
    </source>
</evidence>
<keyword evidence="8" id="KW-0464">Manganese</keyword>
<keyword evidence="7" id="KW-0325">Glycoprotein</keyword>
<proteinExistence type="inferred from homology"/>
<evidence type="ECO:0000256" key="2">
    <source>
        <dbReference type="ARBA" id="ARBA00004496"/>
    </source>
</evidence>
<evidence type="ECO:0000313" key="15">
    <source>
        <dbReference type="Proteomes" id="UP000025227"/>
    </source>
</evidence>
<comment type="similarity">
    <text evidence="9">Belongs to the glycosyltransferase 8 family. Glycogenin subfamily.</text>
</comment>